<dbReference type="InterPro" id="IPR050248">
    <property type="entry name" value="Polysacc_deacetylase_ArnD"/>
</dbReference>
<dbReference type="EMBL" id="JBJDOT010000012">
    <property type="protein sequence ID" value="MFK3864277.1"/>
    <property type="molecule type" value="Genomic_DNA"/>
</dbReference>
<gene>
    <name evidence="5" type="ORF">ACI2JU_10355</name>
</gene>
<evidence type="ECO:0000259" key="4">
    <source>
        <dbReference type="PROSITE" id="PS51677"/>
    </source>
</evidence>
<dbReference type="Pfam" id="PF01522">
    <property type="entry name" value="Polysacc_deac_1"/>
    <property type="match status" value="1"/>
</dbReference>
<dbReference type="GO" id="GO:0016787">
    <property type="term" value="F:hydrolase activity"/>
    <property type="evidence" value="ECO:0007669"/>
    <property type="project" value="UniProtKB-KW"/>
</dbReference>
<dbReference type="PANTHER" id="PTHR10587:SF133">
    <property type="entry name" value="CHITIN DEACETYLASE 1-RELATED"/>
    <property type="match status" value="1"/>
</dbReference>
<dbReference type="CDD" id="cd10967">
    <property type="entry name" value="CE4_GLA_like_6s"/>
    <property type="match status" value="1"/>
</dbReference>
<sequence>MLKISSLIMTISVLSFSAIANPESQKYLGFNYPHKAQNAVSITFDDARHSQVDVGTAILNRHQVKATFYVSPFNVKQRLTQWQDAVKSGHEIANHTSSHVCTGNFEWLRAQDLSLEHTTLKWLENDILSAQQYLKDHLGVTPRAFAYPCGNTFVGRGIDTKSYVPLIAKHFDSGRTWLDESANNPNFTDFAQLTGLRIDGMSFDEIITMLDQLRENNAWLILAGHEVGNGDQYTTDAKVLEQLLVYLKDPANGYWLDTVSNVSDYVRQQRKPLN</sequence>
<feature type="chain" id="PRO_5047543147" evidence="3">
    <location>
        <begin position="21"/>
        <end position="274"/>
    </location>
</feature>
<proteinExistence type="predicted"/>
<organism evidence="5 6">
    <name type="scientific">Pseudoalteromonas rhizosphaerae</name>
    <dbReference type="NCBI Taxonomy" id="2518973"/>
    <lineage>
        <taxon>Bacteria</taxon>
        <taxon>Pseudomonadati</taxon>
        <taxon>Pseudomonadota</taxon>
        <taxon>Gammaproteobacteria</taxon>
        <taxon>Alteromonadales</taxon>
        <taxon>Pseudoalteromonadaceae</taxon>
        <taxon>Pseudoalteromonas</taxon>
    </lineage>
</organism>
<evidence type="ECO:0000256" key="3">
    <source>
        <dbReference type="SAM" id="SignalP"/>
    </source>
</evidence>
<dbReference type="Gene3D" id="3.20.20.370">
    <property type="entry name" value="Glycoside hydrolase/deacetylase"/>
    <property type="match status" value="1"/>
</dbReference>
<dbReference type="InterPro" id="IPR011330">
    <property type="entry name" value="Glyco_hydro/deAcase_b/a-brl"/>
</dbReference>
<protein>
    <submittedName>
        <fullName evidence="5">Polysaccharide deacetylase family protein</fullName>
        <ecNumber evidence="5">3.-.-.-</ecNumber>
    </submittedName>
</protein>
<dbReference type="EC" id="3.-.-.-" evidence="5"/>
<dbReference type="InterPro" id="IPR002509">
    <property type="entry name" value="NODB_dom"/>
</dbReference>
<dbReference type="Proteomes" id="UP001620262">
    <property type="component" value="Unassembled WGS sequence"/>
</dbReference>
<reference evidence="5 6" key="1">
    <citation type="submission" date="2024-11" db="EMBL/GenBank/DDBJ databases">
        <title>The Natural Products Discovery Center: Release of the First 8490 Sequenced Strains for Exploring Actinobacteria Biosynthetic Diversity.</title>
        <authorList>
            <person name="Kalkreuter E."/>
            <person name="Kautsar S.A."/>
            <person name="Yang D."/>
            <person name="Bader C.D."/>
            <person name="Teijaro C.N."/>
            <person name="Fluegel L."/>
            <person name="Davis C.M."/>
            <person name="Simpson J.R."/>
            <person name="Lauterbach L."/>
            <person name="Steele A.D."/>
            <person name="Gui C."/>
            <person name="Meng S."/>
            <person name="Li G."/>
            <person name="Viehrig K."/>
            <person name="Ye F."/>
            <person name="Su P."/>
            <person name="Kiefer A.F."/>
            <person name="Nichols A."/>
            <person name="Cepeda A.J."/>
            <person name="Yan W."/>
            <person name="Fan B."/>
            <person name="Jiang Y."/>
            <person name="Adhikari A."/>
            <person name="Zheng C.-J."/>
            <person name="Schuster L."/>
            <person name="Cowan T.M."/>
            <person name="Smanski M.J."/>
            <person name="Chevrette M.G."/>
            <person name="De Carvalho L.P.S."/>
            <person name="Shen B."/>
        </authorList>
    </citation>
    <scope>NUCLEOTIDE SEQUENCE [LARGE SCALE GENOMIC DNA]</scope>
    <source>
        <strain evidence="5 6">NPDC078403</strain>
    </source>
</reference>
<dbReference type="PROSITE" id="PS51677">
    <property type="entry name" value="NODB"/>
    <property type="match status" value="1"/>
</dbReference>
<feature type="signal peptide" evidence="3">
    <location>
        <begin position="1"/>
        <end position="20"/>
    </location>
</feature>
<keyword evidence="2 5" id="KW-0378">Hydrolase</keyword>
<dbReference type="SUPFAM" id="SSF88713">
    <property type="entry name" value="Glycoside hydrolase/deacetylase"/>
    <property type="match status" value="1"/>
</dbReference>
<feature type="domain" description="NodB homology" evidence="4">
    <location>
        <begin position="38"/>
        <end position="257"/>
    </location>
</feature>
<keyword evidence="1" id="KW-0479">Metal-binding</keyword>
<evidence type="ECO:0000313" key="6">
    <source>
        <dbReference type="Proteomes" id="UP001620262"/>
    </source>
</evidence>
<evidence type="ECO:0000313" key="5">
    <source>
        <dbReference type="EMBL" id="MFK3864277.1"/>
    </source>
</evidence>
<name>A0ABW8KWY4_9GAMM</name>
<dbReference type="RefSeq" id="WP_404675365.1">
    <property type="nucleotide sequence ID" value="NZ_JBJDOT010000012.1"/>
</dbReference>
<keyword evidence="6" id="KW-1185">Reference proteome</keyword>
<evidence type="ECO:0000256" key="1">
    <source>
        <dbReference type="ARBA" id="ARBA00022723"/>
    </source>
</evidence>
<accession>A0ABW8KWY4</accession>
<keyword evidence="3" id="KW-0732">Signal</keyword>
<dbReference type="PANTHER" id="PTHR10587">
    <property type="entry name" value="GLYCOSYL TRANSFERASE-RELATED"/>
    <property type="match status" value="1"/>
</dbReference>
<comment type="caution">
    <text evidence="5">The sequence shown here is derived from an EMBL/GenBank/DDBJ whole genome shotgun (WGS) entry which is preliminary data.</text>
</comment>
<evidence type="ECO:0000256" key="2">
    <source>
        <dbReference type="ARBA" id="ARBA00022801"/>
    </source>
</evidence>